<dbReference type="InterPro" id="IPR029071">
    <property type="entry name" value="Ubiquitin-like_domsf"/>
</dbReference>
<dbReference type="CDD" id="cd16118">
    <property type="entry name" value="UBX2_UBXN9"/>
    <property type="match status" value="1"/>
</dbReference>
<feature type="region of interest" description="Disordered" evidence="1">
    <location>
        <begin position="548"/>
        <end position="588"/>
    </location>
</feature>
<dbReference type="PROSITE" id="PS50033">
    <property type="entry name" value="UBX"/>
    <property type="match status" value="1"/>
</dbReference>
<dbReference type="Pfam" id="PF09409">
    <property type="entry name" value="PUB"/>
    <property type="match status" value="1"/>
</dbReference>
<sequence>MSVVVLYDGRRKKVAVTAGTSMADVLSKACEALGIASDAIEMRHKNSLVDLSLPFRLTGISTNATLELLEKKSNTGDAVRVCVQQTDGRRLQGSFSSSLTLATIVTQLKVHFDAANDTLLFMRREIKGNELNELTLQALGLVSGSVIFRVQKDASGLIAPIPVAQPTPQIAPQPIKQQQTTSLMHTTPTEPLLPSAAPVIASTPVDPKKTTPFDVIQSLLNSNFDAVSKEVIVVLMKILCNILSKPGEEKVRSIRVNNPKFYQSVGRHASAMDFLLSVGFNYTSDRESITLENEDSNTLREALSILDKEANNLSIESSLRPKVIESTVPAEFSAFQPLITRMQAQPRGSSITEMRLEDLKKKQDELLSASIPPRNARVIFPHELQNITSEVIVEGKSDSQLLAQAMKTRQDQAEKNQMFRTSAMRELEEMQRKSVFQQAIIRVRFPDKVVLQAAFHPNEPLSAVMEVVKESLNQPLNFYFYITPPMQKLNMNQTLLQLQLVPASNIFLGWHEAPQDSAVGGYFNEVMLHSLCAESKGGDDSMTNLQYPTSRPLSASKAKTVEAKAEAKQSTQPLKTGKAKGRPAWFKL</sequence>
<dbReference type="SMART" id="SM00166">
    <property type="entry name" value="UBX"/>
    <property type="match status" value="2"/>
</dbReference>
<organism evidence="3 4">
    <name type="scientific">Thraustotheca clavata</name>
    <dbReference type="NCBI Taxonomy" id="74557"/>
    <lineage>
        <taxon>Eukaryota</taxon>
        <taxon>Sar</taxon>
        <taxon>Stramenopiles</taxon>
        <taxon>Oomycota</taxon>
        <taxon>Saprolegniomycetes</taxon>
        <taxon>Saprolegniales</taxon>
        <taxon>Achlyaceae</taxon>
        <taxon>Thraustotheca</taxon>
    </lineage>
</organism>
<evidence type="ECO:0000259" key="2">
    <source>
        <dbReference type="PROSITE" id="PS50033"/>
    </source>
</evidence>
<dbReference type="Pfam" id="PF00789">
    <property type="entry name" value="UBX"/>
    <property type="match status" value="1"/>
</dbReference>
<dbReference type="Pfam" id="PF11470">
    <property type="entry name" value="TUG-UBL1"/>
    <property type="match status" value="1"/>
</dbReference>
<dbReference type="PANTHER" id="PTHR46467">
    <property type="entry name" value="TETHER CONTAINING UBX DOMAIN FOR GLUT4"/>
    <property type="match status" value="1"/>
</dbReference>
<dbReference type="InterPro" id="IPR001012">
    <property type="entry name" value="UBX_dom"/>
</dbReference>
<comment type="caution">
    <text evidence="3">The sequence shown here is derived from an EMBL/GenBank/DDBJ whole genome shotgun (WGS) entry which is preliminary data.</text>
</comment>
<keyword evidence="4" id="KW-1185">Reference proteome</keyword>
<proteinExistence type="predicted"/>
<reference evidence="3 4" key="1">
    <citation type="journal article" date="2014" name="Genome Biol. Evol.">
        <title>The secreted proteins of Achlya hypogyna and Thraustotheca clavata identify the ancestral oomycete secretome and reveal gene acquisitions by horizontal gene transfer.</title>
        <authorList>
            <person name="Misner I."/>
            <person name="Blouin N."/>
            <person name="Leonard G."/>
            <person name="Richards T.A."/>
            <person name="Lane C.E."/>
        </authorList>
    </citation>
    <scope>NUCLEOTIDE SEQUENCE [LARGE SCALE GENOMIC DNA]</scope>
    <source>
        <strain evidence="3 4">ATCC 34112</strain>
    </source>
</reference>
<dbReference type="EMBL" id="JNBS01000549">
    <property type="protein sequence ID" value="OQS04795.1"/>
    <property type="molecule type" value="Genomic_DNA"/>
</dbReference>
<evidence type="ECO:0000313" key="3">
    <source>
        <dbReference type="EMBL" id="OQS04795.1"/>
    </source>
</evidence>
<dbReference type="InterPro" id="IPR021569">
    <property type="entry name" value="TUG-UBL1"/>
</dbReference>
<dbReference type="GO" id="GO:0005634">
    <property type="term" value="C:nucleus"/>
    <property type="evidence" value="ECO:0007669"/>
    <property type="project" value="TreeGrafter"/>
</dbReference>
<dbReference type="GO" id="GO:0012506">
    <property type="term" value="C:vesicle membrane"/>
    <property type="evidence" value="ECO:0007669"/>
    <property type="project" value="TreeGrafter"/>
</dbReference>
<dbReference type="Proteomes" id="UP000243217">
    <property type="component" value="Unassembled WGS sequence"/>
</dbReference>
<dbReference type="GO" id="GO:0006886">
    <property type="term" value="P:intracellular protein transport"/>
    <property type="evidence" value="ECO:0007669"/>
    <property type="project" value="TreeGrafter"/>
</dbReference>
<protein>
    <recommendedName>
        <fullName evidence="2">UBX domain-containing protein</fullName>
    </recommendedName>
</protein>
<dbReference type="GO" id="GO:0005737">
    <property type="term" value="C:cytoplasm"/>
    <property type="evidence" value="ECO:0007669"/>
    <property type="project" value="TreeGrafter"/>
</dbReference>
<dbReference type="Gene3D" id="1.20.58.2190">
    <property type="match status" value="1"/>
</dbReference>
<name>A0A1W0A3G9_9STRA</name>
<evidence type="ECO:0000313" key="4">
    <source>
        <dbReference type="Proteomes" id="UP000243217"/>
    </source>
</evidence>
<dbReference type="STRING" id="74557.A0A1W0A3G9"/>
<dbReference type="Gene3D" id="3.10.20.90">
    <property type="entry name" value="Phosphatidylinositol 3-kinase Catalytic Subunit, Chain A, domain 1"/>
    <property type="match status" value="2"/>
</dbReference>
<evidence type="ECO:0000256" key="1">
    <source>
        <dbReference type="SAM" id="MobiDB-lite"/>
    </source>
</evidence>
<dbReference type="AlphaFoldDB" id="A0A1W0A3G9"/>
<dbReference type="InterPro" id="IPR018997">
    <property type="entry name" value="PUB_domain"/>
</dbReference>
<accession>A0A1W0A3G9</accession>
<dbReference type="InterPro" id="IPR036339">
    <property type="entry name" value="PUB-like_dom_sf"/>
</dbReference>
<dbReference type="SUPFAM" id="SSF54236">
    <property type="entry name" value="Ubiquitin-like"/>
    <property type="match status" value="3"/>
</dbReference>
<dbReference type="SUPFAM" id="SSF143503">
    <property type="entry name" value="PUG domain-like"/>
    <property type="match status" value="1"/>
</dbReference>
<dbReference type="SMART" id="SM00580">
    <property type="entry name" value="PUG"/>
    <property type="match status" value="1"/>
</dbReference>
<dbReference type="CDD" id="cd16105">
    <property type="entry name" value="Ubl_ASPSCR1_like"/>
    <property type="match status" value="1"/>
</dbReference>
<dbReference type="CDD" id="cd09212">
    <property type="entry name" value="PUB"/>
    <property type="match status" value="1"/>
</dbReference>
<dbReference type="PANTHER" id="PTHR46467:SF1">
    <property type="entry name" value="TETHER CONTAINING UBX DOMAIN FOR GLUT4"/>
    <property type="match status" value="1"/>
</dbReference>
<dbReference type="OrthoDB" id="440781at2759"/>
<feature type="domain" description="UBX" evidence="2">
    <location>
        <begin position="441"/>
        <end position="508"/>
    </location>
</feature>
<gene>
    <name evidence="3" type="ORF">THRCLA_02993</name>
</gene>